<evidence type="ECO:0000313" key="2">
    <source>
        <dbReference type="EMBL" id="PJZ52462.1"/>
    </source>
</evidence>
<sequence length="61" mass="6868">MIPTSAAAYPAMIRTGIGFDFSMKQSGKNSSPNADFAKRSERNDHTNRFRIEHDCASEKKF</sequence>
<evidence type="ECO:0000256" key="1">
    <source>
        <dbReference type="SAM" id="MobiDB-lite"/>
    </source>
</evidence>
<gene>
    <name evidence="2" type="ORF">CH380_14955</name>
</gene>
<feature type="region of interest" description="Disordered" evidence="1">
    <location>
        <begin position="23"/>
        <end position="61"/>
    </location>
</feature>
<comment type="caution">
    <text evidence="2">The sequence shown here is derived from an EMBL/GenBank/DDBJ whole genome shotgun (WGS) entry which is preliminary data.</text>
</comment>
<accession>A0A2M9YLQ8</accession>
<dbReference type="EMBL" id="NPDV01000013">
    <property type="protein sequence ID" value="PJZ52462.1"/>
    <property type="molecule type" value="Genomic_DNA"/>
</dbReference>
<name>A0A2M9YLQ8_9LEPT</name>
<feature type="compositionally biased region" description="Basic and acidic residues" evidence="1">
    <location>
        <begin position="36"/>
        <end position="61"/>
    </location>
</feature>
<reference evidence="2 3" key="1">
    <citation type="submission" date="2017-07" db="EMBL/GenBank/DDBJ databases">
        <title>Leptospira spp. isolated from tropical soils.</title>
        <authorList>
            <person name="Thibeaux R."/>
            <person name="Iraola G."/>
            <person name="Ferres I."/>
            <person name="Bierque E."/>
            <person name="Girault D."/>
            <person name="Soupe-Gilbert M.-E."/>
            <person name="Picardeau M."/>
            <person name="Goarant C."/>
        </authorList>
    </citation>
    <scope>NUCLEOTIDE SEQUENCE [LARGE SCALE GENOMIC DNA]</scope>
    <source>
        <strain evidence="2 3">FH2-B-C1</strain>
    </source>
</reference>
<proteinExistence type="predicted"/>
<evidence type="ECO:0000313" key="3">
    <source>
        <dbReference type="Proteomes" id="UP000232188"/>
    </source>
</evidence>
<dbReference type="Proteomes" id="UP000232188">
    <property type="component" value="Unassembled WGS sequence"/>
</dbReference>
<protein>
    <submittedName>
        <fullName evidence="2">Uncharacterized protein</fullName>
    </submittedName>
</protein>
<organism evidence="2 3">
    <name type="scientific">Leptospira adleri</name>
    <dbReference type="NCBI Taxonomy" id="2023186"/>
    <lineage>
        <taxon>Bacteria</taxon>
        <taxon>Pseudomonadati</taxon>
        <taxon>Spirochaetota</taxon>
        <taxon>Spirochaetia</taxon>
        <taxon>Leptospirales</taxon>
        <taxon>Leptospiraceae</taxon>
        <taxon>Leptospira</taxon>
    </lineage>
</organism>
<dbReference type="AlphaFoldDB" id="A0A2M9YLQ8"/>
<feature type="compositionally biased region" description="Polar residues" evidence="1">
    <location>
        <begin position="23"/>
        <end position="33"/>
    </location>
</feature>